<sequence>MRRQSAPEGKDRLLSSCDPTEPDSVVTTIVTSVAQLRDERTESLEPLDASIDSDALAELFTPALSGDNRGPGRVDFTYAGCSVTLTSDGQIVVTRA</sequence>
<dbReference type="EMBL" id="ASGZ01000068">
    <property type="protein sequence ID" value="ESP86887.1"/>
    <property type="molecule type" value="Genomic_DNA"/>
</dbReference>
<feature type="region of interest" description="Disordered" evidence="1">
    <location>
        <begin position="1"/>
        <end position="21"/>
    </location>
</feature>
<proteinExistence type="predicted"/>
<dbReference type="Proteomes" id="UP000017840">
    <property type="component" value="Unassembled WGS sequence"/>
</dbReference>
<feature type="domain" description="Halobacterial output" evidence="2">
    <location>
        <begin position="23"/>
        <end position="94"/>
    </location>
</feature>
<accession>V4IUM2</accession>
<dbReference type="AlphaFoldDB" id="V4IUM2"/>
<evidence type="ECO:0000313" key="4">
    <source>
        <dbReference type="Proteomes" id="UP000017840"/>
    </source>
</evidence>
<evidence type="ECO:0000313" key="3">
    <source>
        <dbReference type="EMBL" id="ESP86887.1"/>
    </source>
</evidence>
<dbReference type="RefSeq" id="WP_023395875.1">
    <property type="nucleotide sequence ID" value="NZ_ASGZ01000068.1"/>
</dbReference>
<dbReference type="OrthoDB" id="199137at2157"/>
<comment type="caution">
    <text evidence="3">The sequence shown here is derived from an EMBL/GenBank/DDBJ whole genome shotgun (WGS) entry which is preliminary data.</text>
</comment>
<organism evidence="3 4">
    <name type="scientific">Candidatus Halobonum tyrrellensis G22</name>
    <dbReference type="NCBI Taxonomy" id="1324957"/>
    <lineage>
        <taxon>Archaea</taxon>
        <taxon>Methanobacteriati</taxon>
        <taxon>Methanobacteriota</taxon>
        <taxon>Stenosarchaea group</taxon>
        <taxon>Halobacteria</taxon>
        <taxon>Halobacteriales</taxon>
        <taxon>Haloferacaceae</taxon>
        <taxon>Candidatus Halobonum</taxon>
    </lineage>
</organism>
<dbReference type="eggNOG" id="arCOG08928">
    <property type="taxonomic scope" value="Archaea"/>
</dbReference>
<keyword evidence="4" id="KW-1185">Reference proteome</keyword>
<protein>
    <recommendedName>
        <fullName evidence="2">Halobacterial output domain-containing protein</fullName>
    </recommendedName>
</protein>
<evidence type="ECO:0000256" key="1">
    <source>
        <dbReference type="SAM" id="MobiDB-lite"/>
    </source>
</evidence>
<name>V4IUM2_9EURY</name>
<dbReference type="InterPro" id="IPR040624">
    <property type="entry name" value="HalOD1"/>
</dbReference>
<gene>
    <name evidence="3" type="ORF">K933_16537</name>
</gene>
<evidence type="ECO:0000259" key="2">
    <source>
        <dbReference type="Pfam" id="PF18545"/>
    </source>
</evidence>
<dbReference type="Pfam" id="PF18545">
    <property type="entry name" value="HalOD1"/>
    <property type="match status" value="1"/>
</dbReference>
<reference evidence="3 4" key="1">
    <citation type="journal article" date="2013" name="Genome Announc.">
        <title>Draft Genome Sequence of 'Candidatus Halobonum tyrrellensis' Strain G22, Isolated from the Hypersaline Waters of Lake Tyrrell, Australia.</title>
        <authorList>
            <person name="Ugalde J.A."/>
            <person name="Narasingarao P."/>
            <person name="Kuo S."/>
            <person name="Podell S."/>
            <person name="Allen E.E."/>
        </authorList>
    </citation>
    <scope>NUCLEOTIDE SEQUENCE [LARGE SCALE GENOMIC DNA]</scope>
    <source>
        <strain evidence="3 4">G22</strain>
    </source>
</reference>